<accession>A0A1S1V9L5</accession>
<feature type="domain" description="YgjP-like metallopeptidase" evidence="1">
    <location>
        <begin position="21"/>
        <end position="211"/>
    </location>
</feature>
<dbReference type="RefSeq" id="WP_071060646.1">
    <property type="nucleotide sequence ID" value="NZ_MKIE01000001.1"/>
</dbReference>
<dbReference type="PANTHER" id="PTHR30399">
    <property type="entry name" value="UNCHARACTERIZED PROTEIN YGJP"/>
    <property type="match status" value="1"/>
</dbReference>
<dbReference type="Gene3D" id="3.30.2010.10">
    <property type="entry name" value="Metalloproteases ('zincins'), catalytic domain"/>
    <property type="match status" value="1"/>
</dbReference>
<name>A0A1S1V9L5_9FIRM</name>
<proteinExistence type="predicted"/>
<gene>
    <name evidence="2" type="ORF">EUAN_01420</name>
</gene>
<keyword evidence="3" id="KW-1185">Reference proteome</keyword>
<dbReference type="PANTHER" id="PTHR30399:SF1">
    <property type="entry name" value="UTP PYROPHOSPHATASE"/>
    <property type="match status" value="1"/>
</dbReference>
<protein>
    <submittedName>
        <fullName evidence="2">WLM domain protein</fullName>
    </submittedName>
</protein>
<dbReference type="AlphaFoldDB" id="A0A1S1V9L5"/>
<organism evidence="2 3">
    <name type="scientific">Andreesenia angusta</name>
    <dbReference type="NCBI Taxonomy" id="39480"/>
    <lineage>
        <taxon>Bacteria</taxon>
        <taxon>Bacillati</taxon>
        <taxon>Bacillota</taxon>
        <taxon>Tissierellia</taxon>
        <taxon>Tissierellales</taxon>
        <taxon>Gottschalkiaceae</taxon>
        <taxon>Andreesenia</taxon>
    </lineage>
</organism>
<evidence type="ECO:0000313" key="2">
    <source>
        <dbReference type="EMBL" id="OHW63278.1"/>
    </source>
</evidence>
<reference evidence="2 3" key="1">
    <citation type="submission" date="2016-09" db="EMBL/GenBank/DDBJ databases">
        <title>Genome sequence of Eubacterium angustum.</title>
        <authorList>
            <person name="Poehlein A."/>
            <person name="Daniel R."/>
        </authorList>
    </citation>
    <scope>NUCLEOTIDE SEQUENCE [LARGE SCALE GENOMIC DNA]</scope>
    <source>
        <strain evidence="2 3">DSM 1989</strain>
    </source>
</reference>
<dbReference type="EMBL" id="MKIE01000001">
    <property type="protein sequence ID" value="OHW63278.1"/>
    <property type="molecule type" value="Genomic_DNA"/>
</dbReference>
<evidence type="ECO:0000313" key="3">
    <source>
        <dbReference type="Proteomes" id="UP000180254"/>
    </source>
</evidence>
<dbReference type="Pfam" id="PF01863">
    <property type="entry name" value="YgjP-like"/>
    <property type="match status" value="1"/>
</dbReference>
<dbReference type="OrthoDB" id="9811177at2"/>
<dbReference type="InterPro" id="IPR053136">
    <property type="entry name" value="UTP_pyrophosphatase-like"/>
</dbReference>
<dbReference type="CDD" id="cd07344">
    <property type="entry name" value="M48_yhfN_like"/>
    <property type="match status" value="1"/>
</dbReference>
<comment type="caution">
    <text evidence="2">The sequence shown here is derived from an EMBL/GenBank/DDBJ whole genome shotgun (WGS) entry which is preliminary data.</text>
</comment>
<dbReference type="Proteomes" id="UP000180254">
    <property type="component" value="Unassembled WGS sequence"/>
</dbReference>
<sequence length="222" mass="25707">MDLNINGNTIRYEVQYNAKRKKFAISMDPSGLVTVKSPKNVPIDAIEKLIAENISWVEGKHGEMEQRKEALKLTEELGVSKYLYMGRPHSAEELLGTSGLGEEELKDTLKKFYISSAKSLIGERLKHYQREMGVKFKSMKIMESKAKWGTCSSDKELTFNYRLVMAPVKVVDYVVVHELCHLDHMNHDRSFWRKVGSIMPDYKEQQEFLSKYGQFMSLERWG</sequence>
<dbReference type="InterPro" id="IPR002725">
    <property type="entry name" value="YgjP-like_metallopeptidase"/>
</dbReference>
<dbReference type="STRING" id="39480.EUAN_01420"/>
<evidence type="ECO:0000259" key="1">
    <source>
        <dbReference type="Pfam" id="PF01863"/>
    </source>
</evidence>